<dbReference type="Proteomes" id="UP001203297">
    <property type="component" value="Unassembled WGS sequence"/>
</dbReference>
<evidence type="ECO:0000313" key="1">
    <source>
        <dbReference type="EMBL" id="KAI0292243.1"/>
    </source>
</evidence>
<proteinExistence type="predicted"/>
<evidence type="ECO:0000313" key="2">
    <source>
        <dbReference type="Proteomes" id="UP001203297"/>
    </source>
</evidence>
<gene>
    <name evidence="1" type="ORF">B0F90DRAFT_1771235</name>
</gene>
<organism evidence="1 2">
    <name type="scientific">Multifurca ochricompacta</name>
    <dbReference type="NCBI Taxonomy" id="376703"/>
    <lineage>
        <taxon>Eukaryota</taxon>
        <taxon>Fungi</taxon>
        <taxon>Dikarya</taxon>
        <taxon>Basidiomycota</taxon>
        <taxon>Agaricomycotina</taxon>
        <taxon>Agaricomycetes</taxon>
        <taxon>Russulales</taxon>
        <taxon>Russulaceae</taxon>
        <taxon>Multifurca</taxon>
    </lineage>
</organism>
<name>A0AAD4LVI8_9AGAM</name>
<comment type="caution">
    <text evidence="1">The sequence shown here is derived from an EMBL/GenBank/DDBJ whole genome shotgun (WGS) entry which is preliminary data.</text>
</comment>
<sequence length="53" mass="6273">MIYHLIYNYRQTDQINKDILLLLQHQQVYTASHRQTARGAHFVLTQRGPPNLP</sequence>
<protein>
    <submittedName>
        <fullName evidence="1">Uncharacterized protein</fullName>
    </submittedName>
</protein>
<accession>A0AAD4LVI8</accession>
<keyword evidence="2" id="KW-1185">Reference proteome</keyword>
<reference evidence="1" key="1">
    <citation type="journal article" date="2022" name="New Phytol.">
        <title>Evolutionary transition to the ectomycorrhizal habit in the genomes of a hyperdiverse lineage of mushroom-forming fungi.</title>
        <authorList>
            <person name="Looney B."/>
            <person name="Miyauchi S."/>
            <person name="Morin E."/>
            <person name="Drula E."/>
            <person name="Courty P.E."/>
            <person name="Kohler A."/>
            <person name="Kuo A."/>
            <person name="LaButti K."/>
            <person name="Pangilinan J."/>
            <person name="Lipzen A."/>
            <person name="Riley R."/>
            <person name="Andreopoulos W."/>
            <person name="He G."/>
            <person name="Johnson J."/>
            <person name="Nolan M."/>
            <person name="Tritt A."/>
            <person name="Barry K.W."/>
            <person name="Grigoriev I.V."/>
            <person name="Nagy L.G."/>
            <person name="Hibbett D."/>
            <person name="Henrissat B."/>
            <person name="Matheny P.B."/>
            <person name="Labbe J."/>
            <person name="Martin F.M."/>
        </authorList>
    </citation>
    <scope>NUCLEOTIDE SEQUENCE</scope>
    <source>
        <strain evidence="1">BPL690</strain>
    </source>
</reference>
<dbReference type="EMBL" id="WTXG01000127">
    <property type="protein sequence ID" value="KAI0292243.1"/>
    <property type="molecule type" value="Genomic_DNA"/>
</dbReference>
<dbReference type="AlphaFoldDB" id="A0AAD4LVI8"/>